<dbReference type="Proteomes" id="UP000011205">
    <property type="component" value="Unassembled WGS sequence"/>
</dbReference>
<evidence type="ECO:0000313" key="2">
    <source>
        <dbReference type="Proteomes" id="UP000011205"/>
    </source>
</evidence>
<reference evidence="1 2" key="1">
    <citation type="journal article" date="2013" name="Genome Announc.">
        <title>Draft Genome Sequence of Streptomyces viridochromogenes Strain Tu57, Producer of Avilamycin.</title>
        <authorList>
            <person name="Gruning B.A."/>
            <person name="Erxleben A."/>
            <person name="Hahnlein A."/>
            <person name="Gunther S."/>
        </authorList>
    </citation>
    <scope>NUCLEOTIDE SEQUENCE [LARGE SCALE GENOMIC DNA]</scope>
    <source>
        <strain evidence="1 2">Tue57</strain>
    </source>
</reference>
<comment type="caution">
    <text evidence="1">The sequence shown here is derived from an EMBL/GenBank/DDBJ whole genome shotgun (WGS) entry which is preliminary data.</text>
</comment>
<dbReference type="EMBL" id="AMLP01000246">
    <property type="protein sequence ID" value="ELS51118.1"/>
    <property type="molecule type" value="Genomic_DNA"/>
</dbReference>
<gene>
    <name evidence="1" type="ORF">STVIR_7902</name>
</gene>
<dbReference type="PATRIC" id="fig|1160705.3.peg.7812"/>
<accession>L8P4T3</accession>
<dbReference type="Gene3D" id="3.30.70.20">
    <property type="match status" value="1"/>
</dbReference>
<evidence type="ECO:0008006" key="3">
    <source>
        <dbReference type="Google" id="ProtNLM"/>
    </source>
</evidence>
<protein>
    <recommendedName>
        <fullName evidence="3">Ferredoxin</fullName>
    </recommendedName>
</protein>
<name>L8P4T3_STRVR</name>
<dbReference type="SUPFAM" id="SSF54862">
    <property type="entry name" value="4Fe-4S ferredoxins"/>
    <property type="match status" value="1"/>
</dbReference>
<dbReference type="Pfam" id="PF13370">
    <property type="entry name" value="Fer4_13"/>
    <property type="match status" value="1"/>
</dbReference>
<dbReference type="AlphaFoldDB" id="L8P4T3"/>
<evidence type="ECO:0000313" key="1">
    <source>
        <dbReference type="EMBL" id="ELS51118.1"/>
    </source>
</evidence>
<proteinExistence type="predicted"/>
<organism evidence="1 2">
    <name type="scientific">Streptomyces viridochromogenes Tue57</name>
    <dbReference type="NCBI Taxonomy" id="1160705"/>
    <lineage>
        <taxon>Bacteria</taxon>
        <taxon>Bacillati</taxon>
        <taxon>Actinomycetota</taxon>
        <taxon>Actinomycetes</taxon>
        <taxon>Kitasatosporales</taxon>
        <taxon>Streptomycetaceae</taxon>
        <taxon>Streptomyces</taxon>
    </lineage>
</organism>
<sequence length="48" mass="5081">MLAPDVFDQRDEDGMVVLLDEAPPADLHDAVSESATVCPAAAIRLVES</sequence>